<keyword evidence="2" id="KW-1185">Reference proteome</keyword>
<dbReference type="Proteomes" id="UP001519460">
    <property type="component" value="Unassembled WGS sequence"/>
</dbReference>
<evidence type="ECO:0000313" key="2">
    <source>
        <dbReference type="Proteomes" id="UP001519460"/>
    </source>
</evidence>
<reference evidence="1 2" key="1">
    <citation type="journal article" date="2023" name="Sci. Data">
        <title>Genome assembly of the Korean intertidal mud-creeper Batillaria attramentaria.</title>
        <authorList>
            <person name="Patra A.K."/>
            <person name="Ho P.T."/>
            <person name="Jun S."/>
            <person name="Lee S.J."/>
            <person name="Kim Y."/>
            <person name="Won Y.J."/>
        </authorList>
    </citation>
    <scope>NUCLEOTIDE SEQUENCE [LARGE SCALE GENOMIC DNA]</scope>
    <source>
        <strain evidence="1">Wonlab-2016</strain>
    </source>
</reference>
<organism evidence="1 2">
    <name type="scientific">Batillaria attramentaria</name>
    <dbReference type="NCBI Taxonomy" id="370345"/>
    <lineage>
        <taxon>Eukaryota</taxon>
        <taxon>Metazoa</taxon>
        <taxon>Spiralia</taxon>
        <taxon>Lophotrochozoa</taxon>
        <taxon>Mollusca</taxon>
        <taxon>Gastropoda</taxon>
        <taxon>Caenogastropoda</taxon>
        <taxon>Sorbeoconcha</taxon>
        <taxon>Cerithioidea</taxon>
        <taxon>Batillariidae</taxon>
        <taxon>Batillaria</taxon>
    </lineage>
</organism>
<sequence>MVPRTDCVVPSSWCARTCPVLVRITLAVRAKETNPLSLINYHDCRARRKAESRVVTHLGVAQAPPEFSLYAWESHVPIFRCRPLCPRQRTAILRGRSAVQRVPVNMQEIHYTYNDSYI</sequence>
<name>A0ABD0JH63_9CAEN</name>
<gene>
    <name evidence="1" type="ORF">BaRGS_00034485</name>
</gene>
<evidence type="ECO:0000313" key="1">
    <source>
        <dbReference type="EMBL" id="KAK7474293.1"/>
    </source>
</evidence>
<dbReference type="EMBL" id="JACVVK020000441">
    <property type="protein sequence ID" value="KAK7474293.1"/>
    <property type="molecule type" value="Genomic_DNA"/>
</dbReference>
<accession>A0ABD0JH63</accession>
<comment type="caution">
    <text evidence="1">The sequence shown here is derived from an EMBL/GenBank/DDBJ whole genome shotgun (WGS) entry which is preliminary data.</text>
</comment>
<dbReference type="AlphaFoldDB" id="A0ABD0JH63"/>
<proteinExistence type="predicted"/>
<protein>
    <submittedName>
        <fullName evidence="1">Uncharacterized protein</fullName>
    </submittedName>
</protein>